<comment type="caution">
    <text evidence="1">The sequence shown here is derived from an EMBL/GenBank/DDBJ whole genome shotgun (WGS) entry which is preliminary data.</text>
</comment>
<gene>
    <name evidence="1" type="ORF">AG1IA_04575</name>
</gene>
<reference evidence="1 2" key="1">
    <citation type="journal article" date="2013" name="Nat. Commun.">
        <title>The evolution and pathogenic mechanisms of the rice sheath blight pathogen.</title>
        <authorList>
            <person name="Zheng A."/>
            <person name="Lin R."/>
            <person name="Xu L."/>
            <person name="Qin P."/>
            <person name="Tang C."/>
            <person name="Ai P."/>
            <person name="Zhang D."/>
            <person name="Liu Y."/>
            <person name="Sun Z."/>
            <person name="Feng H."/>
            <person name="Wang Y."/>
            <person name="Chen Y."/>
            <person name="Liang X."/>
            <person name="Fu R."/>
            <person name="Li Q."/>
            <person name="Zhang J."/>
            <person name="Yu X."/>
            <person name="Xie Z."/>
            <person name="Ding L."/>
            <person name="Guan P."/>
            <person name="Tang J."/>
            <person name="Liang Y."/>
            <person name="Wang S."/>
            <person name="Deng Q."/>
            <person name="Li S."/>
            <person name="Zhu J."/>
            <person name="Wang L."/>
            <person name="Liu H."/>
            <person name="Li P."/>
        </authorList>
    </citation>
    <scope>NUCLEOTIDE SEQUENCE [LARGE SCALE GENOMIC DNA]</scope>
    <source>
        <strain evidence="2">AG-1 IA</strain>
    </source>
</reference>
<dbReference type="HOGENOM" id="CLU_2887386_0_0_1"/>
<accession>L8WTT7</accession>
<protein>
    <submittedName>
        <fullName evidence="1">Uncharacterized protein</fullName>
    </submittedName>
</protein>
<sequence length="63" mass="6444">MGAVERSSFAAVGELVRTPPVGLVICGVPPREIDPVFPSTLPSTAIGAVLLDGGGRPLRVFLS</sequence>
<keyword evidence="2" id="KW-1185">Reference proteome</keyword>
<dbReference type="EMBL" id="AFRT01001064">
    <property type="protein sequence ID" value="ELU41395.1"/>
    <property type="molecule type" value="Genomic_DNA"/>
</dbReference>
<evidence type="ECO:0000313" key="1">
    <source>
        <dbReference type="EMBL" id="ELU41395.1"/>
    </source>
</evidence>
<name>L8WTT7_THACA</name>
<dbReference type="Proteomes" id="UP000011668">
    <property type="component" value="Unassembled WGS sequence"/>
</dbReference>
<dbReference type="AlphaFoldDB" id="L8WTT7"/>
<proteinExistence type="predicted"/>
<organism evidence="1 2">
    <name type="scientific">Thanatephorus cucumeris (strain AG1-IA)</name>
    <name type="common">Rice sheath blight fungus</name>
    <name type="synonym">Rhizoctonia solani</name>
    <dbReference type="NCBI Taxonomy" id="983506"/>
    <lineage>
        <taxon>Eukaryota</taxon>
        <taxon>Fungi</taxon>
        <taxon>Dikarya</taxon>
        <taxon>Basidiomycota</taxon>
        <taxon>Agaricomycotina</taxon>
        <taxon>Agaricomycetes</taxon>
        <taxon>Cantharellales</taxon>
        <taxon>Ceratobasidiaceae</taxon>
        <taxon>Rhizoctonia</taxon>
        <taxon>Rhizoctonia solani AG-1</taxon>
    </lineage>
</organism>
<evidence type="ECO:0000313" key="2">
    <source>
        <dbReference type="Proteomes" id="UP000011668"/>
    </source>
</evidence>